<dbReference type="InterPro" id="IPR011993">
    <property type="entry name" value="PH-like_dom_sf"/>
</dbReference>
<feature type="region of interest" description="Disordered" evidence="2">
    <location>
        <begin position="798"/>
        <end position="826"/>
    </location>
</feature>
<proteinExistence type="inferred from homology"/>
<dbReference type="GO" id="GO:0005737">
    <property type="term" value="C:cytoplasm"/>
    <property type="evidence" value="ECO:0007669"/>
    <property type="project" value="TreeGrafter"/>
</dbReference>
<name>A0A1D2VMI2_9ASCO</name>
<evidence type="ECO:0000259" key="4">
    <source>
        <dbReference type="Pfam" id="PF16979"/>
    </source>
</evidence>
<organism evidence="6 7">
    <name type="scientific">Ascoidea rubescens DSM 1968</name>
    <dbReference type="NCBI Taxonomy" id="1344418"/>
    <lineage>
        <taxon>Eukaryota</taxon>
        <taxon>Fungi</taxon>
        <taxon>Dikarya</taxon>
        <taxon>Ascomycota</taxon>
        <taxon>Saccharomycotina</taxon>
        <taxon>Saccharomycetes</taxon>
        <taxon>Ascoideaceae</taxon>
        <taxon>Ascoidea</taxon>
    </lineage>
</organism>
<feature type="compositionally biased region" description="Basic and acidic residues" evidence="2">
    <location>
        <begin position="761"/>
        <end position="775"/>
    </location>
</feature>
<keyword evidence="7" id="KW-1185">Reference proteome</keyword>
<feature type="compositionally biased region" description="Polar residues" evidence="2">
    <location>
        <begin position="378"/>
        <end position="393"/>
    </location>
</feature>
<dbReference type="OrthoDB" id="241990at2759"/>
<dbReference type="InParanoid" id="A0A1D2VMI2"/>
<dbReference type="Gene3D" id="2.30.29.30">
    <property type="entry name" value="Pleckstrin-homology domain (PH domain)/Phosphotyrosine-binding domain (PTB)"/>
    <property type="match status" value="1"/>
</dbReference>
<dbReference type="AlphaFoldDB" id="A0A1D2VMI2"/>
<feature type="compositionally biased region" description="Polar residues" evidence="2">
    <location>
        <begin position="799"/>
        <end position="826"/>
    </location>
</feature>
<dbReference type="InterPro" id="IPR031313">
    <property type="entry name" value="Sin1_PH_dom"/>
</dbReference>
<feature type="region of interest" description="Disordered" evidence="2">
    <location>
        <begin position="114"/>
        <end position="134"/>
    </location>
</feature>
<feature type="compositionally biased region" description="Low complexity" evidence="2">
    <location>
        <begin position="397"/>
        <end position="417"/>
    </location>
</feature>
<feature type="domain" description="AVO1/Sin1 ubiquitin-like" evidence="5">
    <location>
        <begin position="836"/>
        <end position="921"/>
    </location>
</feature>
<dbReference type="FunCoup" id="A0A1D2VMI2">
    <property type="interactions" value="222"/>
</dbReference>
<feature type="region of interest" description="Disordered" evidence="2">
    <location>
        <begin position="356"/>
        <end position="428"/>
    </location>
</feature>
<dbReference type="EMBL" id="KV454476">
    <property type="protein sequence ID" value="ODV62784.1"/>
    <property type="molecule type" value="Genomic_DNA"/>
</dbReference>
<reference evidence="7" key="1">
    <citation type="submission" date="2016-05" db="EMBL/GenBank/DDBJ databases">
        <title>Comparative genomics of biotechnologically important yeasts.</title>
        <authorList>
            <consortium name="DOE Joint Genome Institute"/>
            <person name="Riley R."/>
            <person name="Haridas S."/>
            <person name="Wolfe K.H."/>
            <person name="Lopes M.R."/>
            <person name="Hittinger C.T."/>
            <person name="Goker M."/>
            <person name="Salamov A."/>
            <person name="Wisecaver J."/>
            <person name="Long T.M."/>
            <person name="Aerts A.L."/>
            <person name="Barry K."/>
            <person name="Choi C."/>
            <person name="Clum A."/>
            <person name="Coughlan A.Y."/>
            <person name="Deshpande S."/>
            <person name="Douglass A.P."/>
            <person name="Hanson S.J."/>
            <person name="Klenk H.-P."/>
            <person name="Labutti K."/>
            <person name="Lapidus A."/>
            <person name="Lindquist E."/>
            <person name="Lipzen A."/>
            <person name="Meier-Kolthoff J.P."/>
            <person name="Ohm R.A."/>
            <person name="Otillar R.P."/>
            <person name="Pangilinan J."/>
            <person name="Peng Y."/>
            <person name="Rokas A."/>
            <person name="Rosa C.A."/>
            <person name="Scheuner C."/>
            <person name="Sibirny A.A."/>
            <person name="Slot J.C."/>
            <person name="Stielow J.B."/>
            <person name="Sun H."/>
            <person name="Kurtzman C.P."/>
            <person name="Blackwell M."/>
            <person name="Grigoriev I.V."/>
            <person name="Jeffries T.W."/>
        </authorList>
    </citation>
    <scope>NUCLEOTIDE SEQUENCE [LARGE SCALE GENOMIC DNA]</scope>
    <source>
        <strain evidence="7">DSM 1968</strain>
    </source>
</reference>
<dbReference type="GO" id="GO:0031932">
    <property type="term" value="C:TORC2 complex"/>
    <property type="evidence" value="ECO:0007669"/>
    <property type="project" value="InterPro"/>
</dbReference>
<dbReference type="Pfam" id="PF16979">
    <property type="entry name" value="SIN1_PH"/>
    <property type="match status" value="1"/>
</dbReference>
<dbReference type="InterPro" id="IPR008828">
    <property type="entry name" value="Sin1/Avo1"/>
</dbReference>
<accession>A0A1D2VMI2</accession>
<evidence type="ECO:0000256" key="2">
    <source>
        <dbReference type="SAM" id="MobiDB-lite"/>
    </source>
</evidence>
<comment type="similarity">
    <text evidence="1">Belongs to the SIN1 family.</text>
</comment>
<gene>
    <name evidence="6" type="ORF">ASCRUDRAFT_6440</name>
</gene>
<dbReference type="STRING" id="1344418.A0A1D2VMI2"/>
<evidence type="ECO:0000256" key="1">
    <source>
        <dbReference type="ARBA" id="ARBA00009407"/>
    </source>
</evidence>
<protein>
    <recommendedName>
        <fullName evidence="8">SIN1-domain-containing protein</fullName>
    </recommendedName>
</protein>
<evidence type="ECO:0000259" key="3">
    <source>
        <dbReference type="Pfam" id="PF16978"/>
    </source>
</evidence>
<dbReference type="GO" id="GO:0005546">
    <property type="term" value="F:phosphatidylinositol-4,5-bisphosphate binding"/>
    <property type="evidence" value="ECO:0007669"/>
    <property type="project" value="TreeGrafter"/>
</dbReference>
<dbReference type="RefSeq" id="XP_020049091.1">
    <property type="nucleotide sequence ID" value="XM_020191343.1"/>
</dbReference>
<dbReference type="Proteomes" id="UP000095038">
    <property type="component" value="Unassembled WGS sequence"/>
</dbReference>
<dbReference type="InterPro" id="IPR056385">
    <property type="entry name" value="UBL_AVO1/Sin1"/>
</dbReference>
<evidence type="ECO:0000259" key="5">
    <source>
        <dbReference type="Pfam" id="PF23164"/>
    </source>
</evidence>
<feature type="domain" description="SIN1-type PH" evidence="4">
    <location>
        <begin position="1013"/>
        <end position="1114"/>
    </location>
</feature>
<evidence type="ECO:0000313" key="7">
    <source>
        <dbReference type="Proteomes" id="UP000095038"/>
    </source>
</evidence>
<dbReference type="GeneID" id="30964979"/>
<dbReference type="Pfam" id="PF23164">
    <property type="entry name" value="UBL_AVO1"/>
    <property type="match status" value="1"/>
</dbReference>
<feature type="region of interest" description="Disordered" evidence="2">
    <location>
        <begin position="751"/>
        <end position="778"/>
    </location>
</feature>
<dbReference type="GO" id="GO:0038203">
    <property type="term" value="P:TORC2 signaling"/>
    <property type="evidence" value="ECO:0007669"/>
    <property type="project" value="TreeGrafter"/>
</dbReference>
<dbReference type="InterPro" id="IPR031567">
    <property type="entry name" value="CRIM_dom"/>
</dbReference>
<evidence type="ECO:0008006" key="8">
    <source>
        <dbReference type="Google" id="ProtNLM"/>
    </source>
</evidence>
<dbReference type="GO" id="GO:0005886">
    <property type="term" value="C:plasma membrane"/>
    <property type="evidence" value="ECO:0007669"/>
    <property type="project" value="TreeGrafter"/>
</dbReference>
<sequence>MALPLDTSYLINKFRSSYLSTIDDGISKRIIEPYHQETEYSRLINQQPQFPNYNPFSSNNQFESSRNQNYLNSYLQNQDFINNITDLSESPPIQFNLFEDTRAKLNKLRRQNQNELDSISSDGDDDAGYNHPSLAMKDNSSFKFNNHGSNESLSDNLHLHNDSSTDLNSLNKHTITPPNNDHNINTIASQNNNLIGISNPKHQNETNNTLTLKDSLYTIQQRNSNSDIEISSLVDNSNNTIIENNAPTASNATLNNTLNIFNLGNNNSNNNTNTNTNNDSKSSITSASVITNANNNQNQITNRSSLGNLLDSLTLPKVRNSISVSNNKQREQPIIVIGNTGGGGYRQSISKLFNRTSVTNNSKNSDEDSSDEEDEMNRINQQNDSTDQLTTEEQNYDDNSSISISSSKFDSSGNNSIFDSSDEDDLMADNGKRQMENKNQVKSTSELISVDISRIDYNNANTNITNDNIAKTNNLISNDEIVSFSDTDSLLLGSNSSFIGDSSSFNDDDDNLNSIGTNNFQLRPRSKSNISYKSGLQIKFPNLSRNRNNTIGVVNPRNNSKNSMKFKVNKSDANINEVHKSDSKLNQNHSNPPFLKFKQTTPTNFQPKVSLLTALLNDKKTNNDESPLDIFEKVSGEKIKNKRNVNKIEVYIKDSKKFCESPMKLVISKEAKVFDLIGFVLLNYTKEELKEKSNIDKKYINPNKWYLQIVDEGEPFDEDFGILDRNSTIAAYSTDEIGLFEYNDEKAKENENITPLPYSLDGEKEDKSESSDTSKIESVSNDAGDILRLSNLQRKRAESSGSMLFRQPSTSSILTRRQSTRTNESFESTSLISQSKQIKLKIYIYPSDEIFFPLWVSPNAKVKDVIIKACKYKKFKSDNYHLKIKEENQVLNSDDDIQSLNNQFDLFLMTKTMSKHLGLKKRKRKLSNQLPKKLTIAGLTNPTDSFNFFQPKTSINTPLTGKKSLFSNSFKSKSKNLINHYTNNSSGNNNSNNKNKNKRHSNVIGNESDFQLERYTVWRKQPMAFIYKHKRVLAIDGDYIYILPADDAFGYDSTMTKTSSFHIKQMKLVKQARRNPINFKIIIMKVNSNELKRYDFEALSINQSSKIVSRLNGAKEAYRMNSGV</sequence>
<dbReference type="Pfam" id="PF16978">
    <property type="entry name" value="CRIM"/>
    <property type="match status" value="1"/>
</dbReference>
<evidence type="ECO:0000313" key="6">
    <source>
        <dbReference type="EMBL" id="ODV62784.1"/>
    </source>
</evidence>
<dbReference type="PANTHER" id="PTHR13335">
    <property type="entry name" value="TARGET OF RAPAMYCIN COMPLEX 2 SUBUNIT MAPKAP1"/>
    <property type="match status" value="1"/>
</dbReference>
<dbReference type="PANTHER" id="PTHR13335:SF1">
    <property type="entry name" value="TARGET OF RAPAMYCIN COMPLEX 2 SUBUNIT MAPKAP1"/>
    <property type="match status" value="1"/>
</dbReference>
<feature type="compositionally biased region" description="Low complexity" evidence="2">
    <location>
        <begin position="980"/>
        <end position="994"/>
    </location>
</feature>
<feature type="domain" description="CRIM" evidence="3">
    <location>
        <begin position="610"/>
        <end position="751"/>
    </location>
</feature>
<feature type="region of interest" description="Disordered" evidence="2">
    <location>
        <begin position="980"/>
        <end position="1005"/>
    </location>
</feature>